<keyword evidence="3 10" id="KW-0653">Protein transport</keyword>
<dbReference type="Gene3D" id="1.10.10.10">
    <property type="entry name" value="Winged helix-like DNA-binding domain superfamily/Winged helix DNA-binding domain"/>
    <property type="match status" value="1"/>
</dbReference>
<dbReference type="InterPro" id="IPR025655">
    <property type="entry name" value="PEX14"/>
</dbReference>
<dbReference type="GO" id="GO:0005102">
    <property type="term" value="F:signaling receptor binding"/>
    <property type="evidence" value="ECO:0007669"/>
    <property type="project" value="TreeGrafter"/>
</dbReference>
<dbReference type="STRING" id="451379.A0A0N5AFD1"/>
<dbReference type="InterPro" id="IPR006785">
    <property type="entry name" value="Pex14_N"/>
</dbReference>
<evidence type="ECO:0000256" key="7">
    <source>
        <dbReference type="ARBA" id="ARBA00029502"/>
    </source>
</evidence>
<sequence length="265" mass="29671">MDVVESNFAELENNTSLAGGESCSTIPTDTRSDMVEAAYKFMINPKICSSSLEQQDQFLIRKGLTEAEIAAARRRANDKLHIRNDAYFNADNEVPTSSFTTNRADDNNSSSGGFITFLNTTVSLGCVSYVGYRLLRSYILPRFFKIPDPAAERHRQLENQISDLQNSMKFVMDSTVQTLNKVHEQQEYIRQVLSLIERNSGGESKQLESDVSIIKSLLLNPAVKLGGPDNIIPSWQQAQHQCEETNCWKPMTISENGSCSETDKI</sequence>
<proteinExistence type="inferred from homology"/>
<evidence type="ECO:0000259" key="11">
    <source>
        <dbReference type="Pfam" id="PF04695"/>
    </source>
</evidence>
<accession>A0A0N5AFD1</accession>
<keyword evidence="6 10" id="KW-0576">Peroxisome</keyword>
<name>A0A0N5AFD1_9BILA</name>
<evidence type="ECO:0000313" key="12">
    <source>
        <dbReference type="Proteomes" id="UP000046393"/>
    </source>
</evidence>
<evidence type="ECO:0000256" key="4">
    <source>
        <dbReference type="ARBA" id="ARBA00023010"/>
    </source>
</evidence>
<dbReference type="Proteomes" id="UP000046393">
    <property type="component" value="Unplaced"/>
</dbReference>
<organism evidence="12 13">
    <name type="scientific">Syphacia muris</name>
    <dbReference type="NCBI Taxonomy" id="451379"/>
    <lineage>
        <taxon>Eukaryota</taxon>
        <taxon>Metazoa</taxon>
        <taxon>Ecdysozoa</taxon>
        <taxon>Nematoda</taxon>
        <taxon>Chromadorea</taxon>
        <taxon>Rhabditida</taxon>
        <taxon>Spirurina</taxon>
        <taxon>Oxyuridomorpha</taxon>
        <taxon>Oxyuroidea</taxon>
        <taxon>Oxyuridae</taxon>
        <taxon>Syphacia</taxon>
    </lineage>
</organism>
<reference evidence="13" key="1">
    <citation type="submission" date="2017-02" db="UniProtKB">
        <authorList>
            <consortium name="WormBaseParasite"/>
        </authorList>
    </citation>
    <scope>IDENTIFICATION</scope>
</reference>
<comment type="similarity">
    <text evidence="1 10">Belongs to the peroxin-14 family.</text>
</comment>
<dbReference type="Pfam" id="PF04695">
    <property type="entry name" value="Pex14_N"/>
    <property type="match status" value="1"/>
</dbReference>
<keyword evidence="5 10" id="KW-0472">Membrane</keyword>
<dbReference type="InterPro" id="IPR036388">
    <property type="entry name" value="WH-like_DNA-bd_sf"/>
</dbReference>
<evidence type="ECO:0000256" key="3">
    <source>
        <dbReference type="ARBA" id="ARBA00022927"/>
    </source>
</evidence>
<evidence type="ECO:0000313" key="13">
    <source>
        <dbReference type="WBParaSite" id="SMUV_0000297901-mRNA-1"/>
    </source>
</evidence>
<dbReference type="GO" id="GO:1990429">
    <property type="term" value="C:peroxisomal importomer complex"/>
    <property type="evidence" value="ECO:0007669"/>
    <property type="project" value="TreeGrafter"/>
</dbReference>
<dbReference type="GO" id="GO:0016560">
    <property type="term" value="P:protein import into peroxisome matrix, docking"/>
    <property type="evidence" value="ECO:0007669"/>
    <property type="project" value="UniProtKB-UniRule"/>
</dbReference>
<dbReference type="PANTHER" id="PTHR23058">
    <property type="entry name" value="PEROXISOMAL MEMBRANE PROTEIN PEX14"/>
    <property type="match status" value="1"/>
</dbReference>
<comment type="function">
    <text evidence="10">Component of the PEX13-PEX14 docking complex, a translocon channel that specifically mediates the import of peroxisomal cargo proteins bound to PEX5 receptor. The PEX13-PEX14 docking complex forms a large import pore which can be opened to a diameter of about 9 nm. Mechanistically, PEX5 receptor along with cargo proteins associates with the PEX14 subunit of the PEX13-PEX14 docking complex in the cytosol, leading to the insertion of the receptor into the organelle membrane with the concomitant translocation of the cargo into the peroxisome matrix.</text>
</comment>
<dbReference type="GO" id="GO:0005778">
    <property type="term" value="C:peroxisomal membrane"/>
    <property type="evidence" value="ECO:0007669"/>
    <property type="project" value="UniProtKB-SubCell"/>
</dbReference>
<evidence type="ECO:0000256" key="10">
    <source>
        <dbReference type="RuleBase" id="RU367032"/>
    </source>
</evidence>
<evidence type="ECO:0000256" key="1">
    <source>
        <dbReference type="ARBA" id="ARBA00005443"/>
    </source>
</evidence>
<protein>
    <recommendedName>
        <fullName evidence="7 10">Peroxisomal membrane protein PEX14</fullName>
    </recommendedName>
    <alternativeName>
        <fullName evidence="8 10">Peroxin-14</fullName>
    </alternativeName>
</protein>
<evidence type="ECO:0000256" key="6">
    <source>
        <dbReference type="ARBA" id="ARBA00023140"/>
    </source>
</evidence>
<dbReference type="AlphaFoldDB" id="A0A0N5AFD1"/>
<feature type="domain" description="Peroxisome membrane anchor protein Pex14p N-terminal" evidence="11">
    <location>
        <begin position="30"/>
        <end position="72"/>
    </location>
</feature>
<evidence type="ECO:0000256" key="2">
    <source>
        <dbReference type="ARBA" id="ARBA00022448"/>
    </source>
</evidence>
<comment type="subcellular location">
    <subcellularLocation>
        <location evidence="9 10">Peroxisome membrane</location>
    </subcellularLocation>
</comment>
<keyword evidence="4" id="KW-0811">Translocation</keyword>
<dbReference type="PANTHER" id="PTHR23058:SF0">
    <property type="entry name" value="PEROXISOMAL MEMBRANE PROTEIN PEX14"/>
    <property type="match status" value="1"/>
</dbReference>
<keyword evidence="12" id="KW-1185">Reference proteome</keyword>
<evidence type="ECO:0000256" key="8">
    <source>
        <dbReference type="ARBA" id="ARBA00029691"/>
    </source>
</evidence>
<evidence type="ECO:0000256" key="5">
    <source>
        <dbReference type="ARBA" id="ARBA00023136"/>
    </source>
</evidence>
<keyword evidence="2 10" id="KW-0813">Transport</keyword>
<dbReference type="WBParaSite" id="SMUV_0000297901-mRNA-1">
    <property type="protein sequence ID" value="SMUV_0000297901-mRNA-1"/>
    <property type="gene ID" value="SMUV_0000297901"/>
</dbReference>
<evidence type="ECO:0000256" key="9">
    <source>
        <dbReference type="ARBA" id="ARBA00046271"/>
    </source>
</evidence>